<dbReference type="PANTHER" id="PTHR21367">
    <property type="entry name" value="ARGININE-TRNA-PROTEIN TRANSFERASE 1"/>
    <property type="match status" value="1"/>
</dbReference>
<keyword evidence="2 4" id="KW-0808">Transferase</keyword>
<dbReference type="EMBL" id="CP072110">
    <property type="protein sequence ID" value="QTH64415.1"/>
    <property type="molecule type" value="Genomic_DNA"/>
</dbReference>
<dbReference type="PIRSF" id="PIRSF037208">
    <property type="entry name" value="ATE_pro_prd"/>
    <property type="match status" value="1"/>
</dbReference>
<dbReference type="InterPro" id="IPR017138">
    <property type="entry name" value="Asp_Glu_LeuTrfase"/>
</dbReference>
<proteinExistence type="inferred from homology"/>
<evidence type="ECO:0000256" key="4">
    <source>
        <dbReference type="HAMAP-Rule" id="MF_00689"/>
    </source>
</evidence>
<evidence type="ECO:0000259" key="6">
    <source>
        <dbReference type="Pfam" id="PF04377"/>
    </source>
</evidence>
<dbReference type="InterPro" id="IPR007472">
    <property type="entry name" value="N-end_Aminoacyl_Trfase_C"/>
</dbReference>
<dbReference type="NCBIfam" id="NF002345">
    <property type="entry name" value="PRK01305.2-2"/>
    <property type="match status" value="1"/>
</dbReference>
<evidence type="ECO:0000256" key="2">
    <source>
        <dbReference type="ARBA" id="ARBA00022679"/>
    </source>
</evidence>
<dbReference type="NCBIfam" id="NF002346">
    <property type="entry name" value="PRK01305.2-3"/>
    <property type="match status" value="1"/>
</dbReference>
<dbReference type="GO" id="GO:0004057">
    <property type="term" value="F:arginyl-tRNA--protein transferase activity"/>
    <property type="evidence" value="ECO:0007669"/>
    <property type="project" value="InterPro"/>
</dbReference>
<dbReference type="GO" id="GO:0008914">
    <property type="term" value="F:leucyl-tRNA--protein transferase activity"/>
    <property type="evidence" value="ECO:0007669"/>
    <property type="project" value="UniProtKB-UniRule"/>
</dbReference>
<dbReference type="SUPFAM" id="SSF55729">
    <property type="entry name" value="Acyl-CoA N-acyltransferases (Nat)"/>
    <property type="match status" value="1"/>
</dbReference>
<evidence type="ECO:0000259" key="5">
    <source>
        <dbReference type="Pfam" id="PF04376"/>
    </source>
</evidence>
<dbReference type="Pfam" id="PF04377">
    <property type="entry name" value="ATE_C"/>
    <property type="match status" value="1"/>
</dbReference>
<feature type="domain" description="N-end aminoacyl transferase N-terminal" evidence="5">
    <location>
        <begin position="13"/>
        <end position="82"/>
    </location>
</feature>
<dbReference type="GO" id="GO:0071596">
    <property type="term" value="P:ubiquitin-dependent protein catabolic process via the N-end rule pathway"/>
    <property type="evidence" value="ECO:0007669"/>
    <property type="project" value="InterPro"/>
</dbReference>
<dbReference type="AlphaFoldDB" id="A0A975DC38"/>
<reference evidence="7" key="1">
    <citation type="submission" date="2021-03" db="EMBL/GenBank/DDBJ databases">
        <title>Description of Psychrosphaera ytuae sp. nov. isolated from deep sea sediment of South China Sea.</title>
        <authorList>
            <person name="Zhang J."/>
            <person name="Xu X.-D."/>
        </authorList>
    </citation>
    <scope>NUCLEOTIDE SEQUENCE</scope>
    <source>
        <strain evidence="7">MTZ26</strain>
    </source>
</reference>
<dbReference type="InterPro" id="IPR007471">
    <property type="entry name" value="N-end_Aminoacyl_Trfase_N"/>
</dbReference>
<dbReference type="Proteomes" id="UP000682739">
    <property type="component" value="Chromosome"/>
</dbReference>
<evidence type="ECO:0000256" key="3">
    <source>
        <dbReference type="ARBA" id="ARBA00023315"/>
    </source>
</evidence>
<dbReference type="InterPro" id="IPR030700">
    <property type="entry name" value="N-end_Aminoacyl_Trfase"/>
</dbReference>
<name>A0A975DC38_9GAMM</name>
<dbReference type="NCBIfam" id="NF002342">
    <property type="entry name" value="PRK01305.1-3"/>
    <property type="match status" value="1"/>
</dbReference>
<protein>
    <recommendedName>
        <fullName evidence="4">Aspartate/glutamate leucyltransferase</fullName>
        <ecNumber evidence="4">2.3.2.29</ecNumber>
    </recommendedName>
</protein>
<dbReference type="GO" id="GO:0005737">
    <property type="term" value="C:cytoplasm"/>
    <property type="evidence" value="ECO:0007669"/>
    <property type="project" value="UniProtKB-SubCell"/>
</dbReference>
<comment type="catalytic activity">
    <reaction evidence="4">
        <text>N-terminal L-glutamyl-[protein] + L-leucyl-tRNA(Leu) = N-terminal L-leucyl-L-glutamyl-[protein] + tRNA(Leu) + H(+)</text>
        <dbReference type="Rhea" id="RHEA:50412"/>
        <dbReference type="Rhea" id="RHEA-COMP:9613"/>
        <dbReference type="Rhea" id="RHEA-COMP:9622"/>
        <dbReference type="Rhea" id="RHEA-COMP:12664"/>
        <dbReference type="Rhea" id="RHEA-COMP:12668"/>
        <dbReference type="ChEBI" id="CHEBI:15378"/>
        <dbReference type="ChEBI" id="CHEBI:64721"/>
        <dbReference type="ChEBI" id="CHEBI:78442"/>
        <dbReference type="ChEBI" id="CHEBI:78494"/>
        <dbReference type="ChEBI" id="CHEBI:133041"/>
        <dbReference type="EC" id="2.3.2.29"/>
    </reaction>
</comment>
<evidence type="ECO:0000313" key="7">
    <source>
        <dbReference type="EMBL" id="QTH64415.1"/>
    </source>
</evidence>
<organism evidence="7 8">
    <name type="scientific">Psychrosphaera ytuae</name>
    <dbReference type="NCBI Taxonomy" id="2820710"/>
    <lineage>
        <taxon>Bacteria</taxon>
        <taxon>Pseudomonadati</taxon>
        <taxon>Pseudomonadota</taxon>
        <taxon>Gammaproteobacteria</taxon>
        <taxon>Alteromonadales</taxon>
        <taxon>Pseudoalteromonadaceae</taxon>
        <taxon>Psychrosphaera</taxon>
    </lineage>
</organism>
<keyword evidence="1 4" id="KW-0963">Cytoplasm</keyword>
<dbReference type="InterPro" id="IPR016181">
    <property type="entry name" value="Acyl_CoA_acyltransferase"/>
</dbReference>
<dbReference type="RefSeq" id="WP_208832470.1">
    <property type="nucleotide sequence ID" value="NZ_CP072110.1"/>
</dbReference>
<evidence type="ECO:0000313" key="8">
    <source>
        <dbReference type="Proteomes" id="UP000682739"/>
    </source>
</evidence>
<sequence>MSYFKFGLSREFECSYLPDHKEQLLVYIDEQPMTQERYTFFQQEGFRRSQDIVYRPHCQDCNACQSVRLEVKKFKPSRSQKRIINKCRRFSVKVSYEVRDNYYPLFKNYINSRHHDGVMYPAEPSQLDSFAVCEWLKPWFIEVYDDDKLIGVGVSDPSSTTLSAVYSFFDPDYSSYSLGTFLVLKQIDLAIKTDRNFLYLGYYIEDCQKMNYKTNFKPYQIRLAERWVKVE</sequence>
<keyword evidence="8" id="KW-1185">Reference proteome</keyword>
<feature type="domain" description="N-end rule aminoacyl transferase C-terminal" evidence="6">
    <location>
        <begin position="102"/>
        <end position="221"/>
    </location>
</feature>
<dbReference type="PANTHER" id="PTHR21367:SF1">
    <property type="entry name" value="ARGINYL-TRNA--PROTEIN TRANSFERASE 1"/>
    <property type="match status" value="1"/>
</dbReference>
<comment type="function">
    <text evidence="4">Functions in the N-end rule pathway of protein degradation where it conjugates Leu from its aminoacyl-tRNA to the N-termini of proteins containing an N-terminal aspartate or glutamate.</text>
</comment>
<dbReference type="EC" id="2.3.2.29" evidence="4"/>
<gene>
    <name evidence="4" type="primary">bpt</name>
    <name evidence="7" type="ORF">J1N51_02710</name>
</gene>
<dbReference type="Pfam" id="PF04376">
    <property type="entry name" value="ATE_N"/>
    <property type="match status" value="1"/>
</dbReference>
<comment type="similarity">
    <text evidence="4">Belongs to the R-transferase family. Bpt subfamily.</text>
</comment>
<evidence type="ECO:0000256" key="1">
    <source>
        <dbReference type="ARBA" id="ARBA00022490"/>
    </source>
</evidence>
<comment type="catalytic activity">
    <reaction evidence="4">
        <text>N-terminal L-aspartyl-[protein] + L-leucyl-tRNA(Leu) = N-terminal L-leucyl-L-aspartyl-[protein] + tRNA(Leu) + H(+)</text>
        <dbReference type="Rhea" id="RHEA:50420"/>
        <dbReference type="Rhea" id="RHEA-COMP:9613"/>
        <dbReference type="Rhea" id="RHEA-COMP:9622"/>
        <dbReference type="Rhea" id="RHEA-COMP:12669"/>
        <dbReference type="Rhea" id="RHEA-COMP:12674"/>
        <dbReference type="ChEBI" id="CHEBI:15378"/>
        <dbReference type="ChEBI" id="CHEBI:64720"/>
        <dbReference type="ChEBI" id="CHEBI:78442"/>
        <dbReference type="ChEBI" id="CHEBI:78494"/>
        <dbReference type="ChEBI" id="CHEBI:133042"/>
        <dbReference type="EC" id="2.3.2.29"/>
    </reaction>
</comment>
<dbReference type="KEGG" id="psym:J1N51_02710"/>
<comment type="subcellular location">
    <subcellularLocation>
        <location evidence="4">Cytoplasm</location>
    </subcellularLocation>
</comment>
<accession>A0A975DC38</accession>
<keyword evidence="3 4" id="KW-0012">Acyltransferase</keyword>
<dbReference type="HAMAP" id="MF_00689">
    <property type="entry name" value="Bpt"/>
    <property type="match status" value="1"/>
</dbReference>